<name>A0A367LCU2_9HYPO</name>
<dbReference type="PANTHER" id="PTHR36195:SF4">
    <property type="entry name" value="DOMAIN PROTEIN, PUTATIVE (AFU_ORTHOLOGUE AFUA_5G01990)-RELATED"/>
    <property type="match status" value="1"/>
</dbReference>
<dbReference type="STRING" id="1330021.A0A367LCU2"/>
<evidence type="ECO:0000256" key="1">
    <source>
        <dbReference type="SAM" id="SignalP"/>
    </source>
</evidence>
<dbReference type="EMBL" id="LKCN02000007">
    <property type="protein sequence ID" value="RCI12243.1"/>
    <property type="molecule type" value="Genomic_DNA"/>
</dbReference>
<comment type="caution">
    <text evidence="2">The sequence shown here is derived from an EMBL/GenBank/DDBJ whole genome shotgun (WGS) entry which is preliminary data.</text>
</comment>
<keyword evidence="3" id="KW-1185">Reference proteome</keyword>
<sequence length="153" mass="16103">MVSFTNVVLVAALASGASAVGKARVENKCGFPISLWSVGGSVSNAVRLATGGVYEEFFAHDATSGGRALKITRTPDGLFTGQPQTIFAYSLNGDIVFYDLSDVFGDDFVGNRLEVTSKPDNCEPIIWRDGMPPAGSQVKSCVALSDITLTMCA</sequence>
<feature type="signal peptide" evidence="1">
    <location>
        <begin position="1"/>
        <end position="19"/>
    </location>
</feature>
<dbReference type="Proteomes" id="UP000253664">
    <property type="component" value="Unassembled WGS sequence"/>
</dbReference>
<dbReference type="AlphaFoldDB" id="A0A367LCU2"/>
<evidence type="ECO:0008006" key="4">
    <source>
        <dbReference type="Google" id="ProtNLM"/>
    </source>
</evidence>
<reference evidence="2 3" key="1">
    <citation type="journal article" date="2015" name="BMC Genomics">
        <title>Insights from the genome of Ophiocordyceps polyrhachis-furcata to pathogenicity and host specificity in insect fungi.</title>
        <authorList>
            <person name="Wichadakul D."/>
            <person name="Kobmoo N."/>
            <person name="Ingsriswang S."/>
            <person name="Tangphatsornruang S."/>
            <person name="Chantasingh D."/>
            <person name="Luangsa-ard J.J."/>
            <person name="Eurwilaichitr L."/>
        </authorList>
    </citation>
    <scope>NUCLEOTIDE SEQUENCE [LARGE SCALE GENOMIC DNA]</scope>
    <source>
        <strain evidence="2 3">BCC 54312</strain>
    </source>
</reference>
<keyword evidence="1" id="KW-0732">Signal</keyword>
<evidence type="ECO:0000313" key="2">
    <source>
        <dbReference type="EMBL" id="RCI12243.1"/>
    </source>
</evidence>
<protein>
    <recommendedName>
        <fullName evidence="4">Bys1 family protein</fullName>
    </recommendedName>
</protein>
<dbReference type="InterPro" id="IPR006771">
    <property type="entry name" value="CetA-like"/>
</dbReference>
<dbReference type="PANTHER" id="PTHR36195">
    <property type="entry name" value="DOMAIN PROTEIN, PUTATIVE (AFU_ORTHOLOGUE AFUA_5G01990)-RELATED-RELATED"/>
    <property type="match status" value="1"/>
</dbReference>
<feature type="chain" id="PRO_5016834907" description="Bys1 family protein" evidence="1">
    <location>
        <begin position="20"/>
        <end position="153"/>
    </location>
</feature>
<proteinExistence type="predicted"/>
<evidence type="ECO:0000313" key="3">
    <source>
        <dbReference type="Proteomes" id="UP000253664"/>
    </source>
</evidence>
<dbReference type="OrthoDB" id="3682664at2759"/>
<dbReference type="Pfam" id="PF04681">
    <property type="entry name" value="Bys1"/>
    <property type="match status" value="1"/>
</dbReference>
<accession>A0A367LCU2</accession>
<organism evidence="2 3">
    <name type="scientific">Ophiocordyceps polyrhachis-furcata BCC 54312</name>
    <dbReference type="NCBI Taxonomy" id="1330021"/>
    <lineage>
        <taxon>Eukaryota</taxon>
        <taxon>Fungi</taxon>
        <taxon>Dikarya</taxon>
        <taxon>Ascomycota</taxon>
        <taxon>Pezizomycotina</taxon>
        <taxon>Sordariomycetes</taxon>
        <taxon>Hypocreomycetidae</taxon>
        <taxon>Hypocreales</taxon>
        <taxon>Ophiocordycipitaceae</taxon>
        <taxon>Ophiocordyceps</taxon>
    </lineage>
</organism>
<gene>
    <name evidence="2" type="ORF">L249_0927</name>
</gene>